<evidence type="ECO:0000313" key="4">
    <source>
        <dbReference type="Proteomes" id="UP000622245"/>
    </source>
</evidence>
<dbReference type="RefSeq" id="WP_203149934.1">
    <property type="nucleotide sequence ID" value="NZ_JAEVHL010000106.1"/>
</dbReference>
<name>A0ABS1YJB5_9ACTN</name>
<keyword evidence="1" id="KW-0175">Coiled coil</keyword>
<feature type="region of interest" description="Disordered" evidence="2">
    <location>
        <begin position="40"/>
        <end position="70"/>
    </location>
</feature>
<keyword evidence="4" id="KW-1185">Reference proteome</keyword>
<protein>
    <recommendedName>
        <fullName evidence="5">DUF4760 domain-containing protein</fullName>
    </recommendedName>
</protein>
<organism evidence="3 4">
    <name type="scientific">Micromonospora tarensis</name>
    <dbReference type="NCBI Taxonomy" id="2806100"/>
    <lineage>
        <taxon>Bacteria</taxon>
        <taxon>Bacillati</taxon>
        <taxon>Actinomycetota</taxon>
        <taxon>Actinomycetes</taxon>
        <taxon>Micromonosporales</taxon>
        <taxon>Micromonosporaceae</taxon>
        <taxon>Micromonospora</taxon>
    </lineage>
</organism>
<feature type="coiled-coil region" evidence="1">
    <location>
        <begin position="109"/>
        <end position="140"/>
    </location>
</feature>
<accession>A0ABS1YJB5</accession>
<dbReference type="EMBL" id="JAEVHL010000106">
    <property type="protein sequence ID" value="MBM0277511.1"/>
    <property type="molecule type" value="Genomic_DNA"/>
</dbReference>
<evidence type="ECO:0000313" key="3">
    <source>
        <dbReference type="EMBL" id="MBM0277511.1"/>
    </source>
</evidence>
<evidence type="ECO:0008006" key="5">
    <source>
        <dbReference type="Google" id="ProtNLM"/>
    </source>
</evidence>
<gene>
    <name evidence="3" type="ORF">JM949_20055</name>
</gene>
<comment type="caution">
    <text evidence="3">The sequence shown here is derived from an EMBL/GenBank/DDBJ whole genome shotgun (WGS) entry which is preliminary data.</text>
</comment>
<reference evidence="3 4" key="1">
    <citation type="submission" date="2021-01" db="EMBL/GenBank/DDBJ databases">
        <title>Draft genome sequence of Micromonospora sp. strain STR1s_6.</title>
        <authorList>
            <person name="Karlyshev A."/>
            <person name="Jawad R."/>
        </authorList>
    </citation>
    <scope>NUCLEOTIDE SEQUENCE [LARGE SCALE GENOMIC DNA]</scope>
    <source>
        <strain evidence="3 4">STR1S-6</strain>
    </source>
</reference>
<proteinExistence type="predicted"/>
<evidence type="ECO:0000256" key="1">
    <source>
        <dbReference type="SAM" id="Coils"/>
    </source>
</evidence>
<evidence type="ECO:0000256" key="2">
    <source>
        <dbReference type="SAM" id="MobiDB-lite"/>
    </source>
</evidence>
<sequence length="233" mass="26733">MAQWWELAIPAGGTLAAAISAGWITSSYQKRNGERLLRIQASENEKARQDQLSRDREFREAEHGRERENRTHDIRRDTYIEFWRSSKLLASKRTDIEKLKQLINDIPDKEEHAQKRETVAARLQEAKEAANKASERQIEALTHIIFLGSVGIQQASQCWIEARDRGADEVELRAFEAAFVASANYELSDPNPIMNLREFHFKLLKRYLSQAGRTVPSWVEGNDPLPLTPPNPE</sequence>
<dbReference type="Proteomes" id="UP000622245">
    <property type="component" value="Unassembled WGS sequence"/>
</dbReference>